<feature type="domain" description="F5/8 type C" evidence="1">
    <location>
        <begin position="2152"/>
        <end position="2299"/>
    </location>
</feature>
<accession>A0ABN8NEE2</accession>
<sequence length="2515" mass="278151">MRMELLGCPSGCSDPLGMESRKITDGQITASTEYNAVHGATNGRLNFKAGGGKTGAWSARTNDVNQWLQVDLGAKTEVTGIQIQGRQDADQWVTSFTISYSSDGTTYTFYQNSKVFNGNTDRNTVVLNVLHPSINARYIRVHPKTWHGHISMRMELLGCPSGCSDPLGMESRKITDGQITASTEYNAVHGATNGRLNFKAGGGKTGAWSARTNDVNQWLQVDLGAKTEVTGIQIQGRQDADQWVTSFTISYSSDGTTYTFYQNSKVFNGNTDRNTVVLNVLHPSINARYIRVHPKTWRGHISMRMELLGCPSGTDNLVPCSDPLGMESRKITDRQITASTEYNAVHGATNGRLNFKAGGGKTGAWSARTNDVNQWLQVDLGAKTEVTGIQIQGRQDADQWVTSFTISYSSDGTTYTFYQNSKVFNGNTDRNTVVLNVLHPSINARYIRVHPKTWRGHISMRMELLGCPSACSDPLGMESRKITDGQITASTEYNAVHGATNGRLNFKAGGGKTGAWSARTNDVNQWLQVDLGAKTEVTGIQIQGRQDADQWVTSFTISYSSDGTTYTFYQNSKVFNGNTDRNTVVLNVLHPSINARYIRVHPKTWRGHISMRMELLGCPSGTDNLFRCSDPLGMESRKITDRQITASTEYNAVHGATNGRLNFKAGGGKTGAWSARTNDVNQWLQVDLGAKTEVTGIQIQGRQDADQWVTSFTISYSSDGTTYTFYQNSKVFNGNTDRNTVVLNVLHPSINARYIRVHPKTWRGHISMRMELLGCPSACSDPLGMESRKITDGQITASTEYNAVHGATNGRLNFKAGGGKTGAWSARTNDVNQWLQVDLGAKTEVTGIQIQGRQDAHQWVTSFTISYSSDGTTYTFYQNSKVFNGNTDRNTVVLNVLHPSINARYIRVHPKTWRGHISMRMELLGCPSACSDPLGMESRKITDGQITASTEYNAVHGATNGRLNFKAGGGKTGAWSARTNDVNQWLQVDLGAKTEVTGIQIQGRQDADQWVTSFTISYSSDGTTYTFYQNSKVFNGNTDRNTVVLNVLHPSINARYIRVHPKTWRGHISMRMELLGCPSGCSDPLGMESRKITDRQITASTEYNAVHGATNGRLNFKAGGGKTGAWSARTNDVNQWLQVDLGAKTEVTGIQIQGRQDADQWVTSFTISYSSDGTTYTFYQNSKVFNGNTDRNTVVLNVLHPSINARYIRVHPKTWRGHISMRMELLGCPSGCSYPLGMENRDLPDAQITASSKYDTAHGQSNGRLNFKAGGGKTGAWSTKTNDVHQWLQVDLGQEMEVQAIQSQGRQDRHQSVKSYTSITILKKMINNVLFTLKQSSFIPFMQVFRANRDQNSVVLGLFSPSIKARYIRLHPQTWNVHISMRIELLGCPIVCSNPLGMENKNIPDAQITASSEYNNRTRSYYGRLNLEADGGNAGAWSAKYNNYNQWLQVDLGEKTQVTGIKTQGQERDTCQWVKSYTISYSNDGIAFTAYKQNVLKGNSDHDTEVLHVFVPPIQARYIRVYPRKWHEHISMRMELLGCPVHSLCIACSDPLGLENEKITDAQITASTEFNSAHGATNGRLNFKAGGGKTGAWSARTNDVHQWLQVDLGAKTKVTGIQIQGRQDADQWVTSFTISYSSDGITYTSYENSKVFTGNTDRNTVVLNVLHPSIDARYIRVHPKTWNSHISMRMELLGCPSACFNPLGMESRKITDGQIKASTEFNSAHGATNGRLNFKAGGGKTGAWSARTNDVHQWLQVDLGAKTEVTGIQIQGRQEAYQWVTSFTISYSSDGTTYTSYQNSKVFTGNTDRNTVVLNVLHPSIDARYIRVHPKTWNSHISMRMELLGCPSACFNPLGMESRKITDGQIQASTEFNSAHGATNGRLNFKAGGRKTGAWSARTNDVHQWLQVDLGAKTEVTGIQIQGRQEAYQWVTSFTISYSSDGTTYTSYQNSKVFTGNTDRNTVVLNVLHPSIDARYIRVNPKTWNSHISMRMELLGCPSACFNPLGMESRKITDGQIQASTEFNSAHGATNGRLNFKAGGGKTGAWSARTNDVHQWLQVDLGAKTEVTGIQIQGRQEAYQWVTSFTISYSSDGTTYTSYQNSKVFTGNTDRNTVVLNVLHPSIDARYIRVNPKTWNSHISMRMELLGCPSACFNPLGMESRKITDGQIQASTEFNSAHGATNGRLNFKAGGRKTGAWSARTNDVHQWLQVDLGAKTEVTGIQIQGRQEAYQWVTSFTISYSSDGTTYTSYQNSKVFTGNTDRNTVVLNVLHPSIDARYIRVNPKTWNSHISMRMELLGCPSACFNPLGMESRKITDGQIQASTEFNSAHGATNGRLNFKAGGGKTGAWSARTNDVHQWLQVDLGAKTEVTGIQIQGRQEAYQWVTSFTISYSSDGTTYTSYQNSKDFTGNTDRNTVVLNVLHPSIDARYIRVNPKTWNSHISMRMELLGCPSGTNISIGASKIKRELLTNSCNFTNNPSATILNCLKLPLLSLKIIMSSLCIACFNPLGMESKNN</sequence>
<feature type="domain" description="F5/8 type C" evidence="1">
    <location>
        <begin position="930"/>
        <end position="1077"/>
    </location>
</feature>
<evidence type="ECO:0000313" key="2">
    <source>
        <dbReference type="EMBL" id="CAH3103662.1"/>
    </source>
</evidence>
<dbReference type="SUPFAM" id="SSF49785">
    <property type="entry name" value="Galactose-binding domain-like"/>
    <property type="match status" value="16"/>
</dbReference>
<organism evidence="2 3">
    <name type="scientific">Porites lobata</name>
    <dbReference type="NCBI Taxonomy" id="104759"/>
    <lineage>
        <taxon>Eukaryota</taxon>
        <taxon>Metazoa</taxon>
        <taxon>Cnidaria</taxon>
        <taxon>Anthozoa</taxon>
        <taxon>Hexacorallia</taxon>
        <taxon>Scleractinia</taxon>
        <taxon>Fungiina</taxon>
        <taxon>Poritidae</taxon>
        <taxon>Porites</taxon>
    </lineage>
</organism>
<feature type="domain" description="F5/8 type C" evidence="1">
    <location>
        <begin position="320"/>
        <end position="467"/>
    </location>
</feature>
<dbReference type="Pfam" id="PF00754">
    <property type="entry name" value="F5_F8_type_C"/>
    <property type="match status" value="16"/>
</dbReference>
<feature type="domain" description="F5/8 type C" evidence="1">
    <location>
        <begin position="1850"/>
        <end position="1997"/>
    </location>
</feature>
<reference evidence="2 3" key="1">
    <citation type="submission" date="2022-05" db="EMBL/GenBank/DDBJ databases">
        <authorList>
            <consortium name="Genoscope - CEA"/>
            <person name="William W."/>
        </authorList>
    </citation>
    <scope>NUCLEOTIDE SEQUENCE [LARGE SCALE GENOMIC DNA]</scope>
</reference>
<comment type="caution">
    <text evidence="2">The sequence shown here is derived from an EMBL/GenBank/DDBJ whole genome shotgun (WGS) entry which is preliminary data.</text>
</comment>
<keyword evidence="3" id="KW-1185">Reference proteome</keyword>
<dbReference type="PROSITE" id="PS50022">
    <property type="entry name" value="FA58C_3"/>
    <property type="match status" value="16"/>
</dbReference>
<feature type="domain" description="F5/8 type C" evidence="1">
    <location>
        <begin position="1699"/>
        <end position="1846"/>
    </location>
</feature>
<feature type="domain" description="F5/8 type C" evidence="1">
    <location>
        <begin position="1392"/>
        <end position="1539"/>
    </location>
</feature>
<evidence type="ECO:0000313" key="3">
    <source>
        <dbReference type="Proteomes" id="UP001159405"/>
    </source>
</evidence>
<proteinExistence type="predicted"/>
<feature type="domain" description="F5/8 type C" evidence="1">
    <location>
        <begin position="2303"/>
        <end position="2450"/>
    </location>
</feature>
<dbReference type="PROSITE" id="PS01286">
    <property type="entry name" value="FA58C_2"/>
    <property type="match status" value="16"/>
</dbReference>
<feature type="domain" description="F5/8 type C" evidence="1">
    <location>
        <begin position="1081"/>
        <end position="1228"/>
    </location>
</feature>
<feature type="domain" description="F5/8 type C" evidence="1">
    <location>
        <begin position="471"/>
        <end position="618"/>
    </location>
</feature>
<evidence type="ECO:0000259" key="1">
    <source>
        <dbReference type="PROSITE" id="PS50022"/>
    </source>
</evidence>
<name>A0ABN8NEE2_9CNID</name>
<feature type="domain" description="F5/8 type C" evidence="1">
    <location>
        <begin position="1548"/>
        <end position="1695"/>
    </location>
</feature>
<feature type="domain" description="F5/8 type C" evidence="1">
    <location>
        <begin position="163"/>
        <end position="310"/>
    </location>
</feature>
<feature type="domain" description="F5/8 type C" evidence="1">
    <location>
        <begin position="2001"/>
        <end position="2148"/>
    </location>
</feature>
<dbReference type="CDD" id="cd00057">
    <property type="entry name" value="FA58C"/>
    <property type="match status" value="16"/>
</dbReference>
<protein>
    <recommendedName>
        <fullName evidence="1">F5/8 type C domain-containing protein</fullName>
    </recommendedName>
</protein>
<dbReference type="EMBL" id="CALNXK010000016">
    <property type="protein sequence ID" value="CAH3103662.1"/>
    <property type="molecule type" value="Genomic_DNA"/>
</dbReference>
<feature type="domain" description="F5/8 type C" evidence="1">
    <location>
        <begin position="12"/>
        <end position="159"/>
    </location>
</feature>
<dbReference type="PANTHER" id="PTHR24543:SF325">
    <property type="entry name" value="F5_8 TYPE C DOMAIN-CONTAINING PROTEIN"/>
    <property type="match status" value="1"/>
</dbReference>
<dbReference type="Gene3D" id="2.60.120.260">
    <property type="entry name" value="Galactose-binding domain-like"/>
    <property type="match status" value="16"/>
</dbReference>
<feature type="domain" description="F5/8 type C" evidence="1">
    <location>
        <begin position="628"/>
        <end position="775"/>
    </location>
</feature>
<dbReference type="InterPro" id="IPR008979">
    <property type="entry name" value="Galactose-bd-like_sf"/>
</dbReference>
<feature type="domain" description="F5/8 type C" evidence="1">
    <location>
        <begin position="1232"/>
        <end position="1388"/>
    </location>
</feature>
<gene>
    <name evidence="2" type="ORF">PLOB_00011352</name>
</gene>
<dbReference type="PROSITE" id="PS01285">
    <property type="entry name" value="FA58C_1"/>
    <property type="match status" value="15"/>
</dbReference>
<dbReference type="InterPro" id="IPR000421">
    <property type="entry name" value="FA58C"/>
</dbReference>
<feature type="domain" description="F5/8 type C" evidence="1">
    <location>
        <begin position="779"/>
        <end position="926"/>
    </location>
</feature>
<dbReference type="Proteomes" id="UP001159405">
    <property type="component" value="Unassembled WGS sequence"/>
</dbReference>
<dbReference type="PANTHER" id="PTHR24543">
    <property type="entry name" value="MULTICOPPER OXIDASE-RELATED"/>
    <property type="match status" value="1"/>
</dbReference>
<dbReference type="SMART" id="SM00231">
    <property type="entry name" value="FA58C"/>
    <property type="match status" value="16"/>
</dbReference>